<keyword evidence="2" id="KW-1185">Reference proteome</keyword>
<organism evidence="1 2">
    <name type="scientific">Gigaspora rosea</name>
    <dbReference type="NCBI Taxonomy" id="44941"/>
    <lineage>
        <taxon>Eukaryota</taxon>
        <taxon>Fungi</taxon>
        <taxon>Fungi incertae sedis</taxon>
        <taxon>Mucoromycota</taxon>
        <taxon>Glomeromycotina</taxon>
        <taxon>Glomeromycetes</taxon>
        <taxon>Diversisporales</taxon>
        <taxon>Gigasporaceae</taxon>
        <taxon>Gigaspora</taxon>
    </lineage>
</organism>
<comment type="caution">
    <text evidence="1">The sequence shown here is derived from an EMBL/GenBank/DDBJ whole genome shotgun (WGS) entry which is preliminary data.</text>
</comment>
<dbReference type="SUPFAM" id="SSF52047">
    <property type="entry name" value="RNI-like"/>
    <property type="match status" value="1"/>
</dbReference>
<proteinExistence type="predicted"/>
<evidence type="ECO:0000313" key="2">
    <source>
        <dbReference type="Proteomes" id="UP000266673"/>
    </source>
</evidence>
<dbReference type="InterPro" id="IPR032675">
    <property type="entry name" value="LRR_dom_sf"/>
</dbReference>
<dbReference type="Gene3D" id="3.80.10.10">
    <property type="entry name" value="Ribonuclease Inhibitor"/>
    <property type="match status" value="1"/>
</dbReference>
<dbReference type="Proteomes" id="UP000266673">
    <property type="component" value="Unassembled WGS sequence"/>
</dbReference>
<reference evidence="1 2" key="1">
    <citation type="submission" date="2018-06" db="EMBL/GenBank/DDBJ databases">
        <title>Comparative genomics reveals the genomic features of Rhizophagus irregularis, R. cerebriforme, R. diaphanum and Gigaspora rosea, and their symbiotic lifestyle signature.</title>
        <authorList>
            <person name="Morin E."/>
            <person name="San Clemente H."/>
            <person name="Chen E.C.H."/>
            <person name="De La Providencia I."/>
            <person name="Hainaut M."/>
            <person name="Kuo A."/>
            <person name="Kohler A."/>
            <person name="Murat C."/>
            <person name="Tang N."/>
            <person name="Roy S."/>
            <person name="Loubradou J."/>
            <person name="Henrissat B."/>
            <person name="Grigoriev I.V."/>
            <person name="Corradi N."/>
            <person name="Roux C."/>
            <person name="Martin F.M."/>
        </authorList>
    </citation>
    <scope>NUCLEOTIDE SEQUENCE [LARGE SCALE GENOMIC DNA]</scope>
    <source>
        <strain evidence="1 2">DAOM 194757</strain>
    </source>
</reference>
<dbReference type="OrthoDB" id="2306716at2759"/>
<evidence type="ECO:0008006" key="3">
    <source>
        <dbReference type="Google" id="ProtNLM"/>
    </source>
</evidence>
<protein>
    <recommendedName>
        <fullName evidence="3">F-box domain-containing protein</fullName>
    </recommendedName>
</protein>
<accession>A0A397U9Y4</accession>
<evidence type="ECO:0000313" key="1">
    <source>
        <dbReference type="EMBL" id="RIB07120.1"/>
    </source>
</evidence>
<gene>
    <name evidence="1" type="ORF">C2G38_2252822</name>
</gene>
<name>A0A397U9Y4_9GLOM</name>
<dbReference type="AlphaFoldDB" id="A0A397U9Y4"/>
<sequence length="520" mass="60177">MVTKLDIDCLVIILEFLQDSPSSLFSCALVNRSWCKNSLPILWRNPWHDSIIDSIDPIRRRRLLISKFIATLPTSSKSILIKNKIILPPPIINPIFDYSIFIRYLNLDALKLTIKSWIYDSNSPKEFHGVICPQITIVARELLHYFLKKSPSIHSIEAKYGNDLLEILLEILLSNPDSRSRITDLKELICHGALKVVPTFFSEISRISKGIHRLIIDPYQDTDHLATLIKSQKNLKEITIGHSYTSPISTSSREAVLSALSNSRSITLLKIKYMYFPLIHLSNLVNLEELSLQGFGKREVMNEIWEPLLNISMLKLKKLFISSLFTNANLEIFSKFIQNSPKLQELTIRSSRISDPENSKLLLSSISQSCRNLVRFEGPIMDQNVNELSQLLFSCPNLSFLYLHPSTEYYFMQDQMNFDDLLKEITRIQPPRLDLLKIARGWKFSGDLIGKFLESRKQLGKQICLYWSQSISTTDRLDEIVKKYYDEGVFIHYNRNKYEDVDNYLNQSISSKPFIKKNLF</sequence>
<dbReference type="EMBL" id="QKWP01001712">
    <property type="protein sequence ID" value="RIB07120.1"/>
    <property type="molecule type" value="Genomic_DNA"/>
</dbReference>